<dbReference type="EMBL" id="CM023482">
    <property type="protein sequence ID" value="KAH6939883.1"/>
    <property type="molecule type" value="Genomic_DNA"/>
</dbReference>
<comment type="caution">
    <text evidence="1">The sequence shown here is derived from an EMBL/GenBank/DDBJ whole genome shotgun (WGS) entry which is preliminary data.</text>
</comment>
<protein>
    <submittedName>
        <fullName evidence="1">Uncharacterized protein</fullName>
    </submittedName>
</protein>
<organism evidence="1 2">
    <name type="scientific">Hyalomma asiaticum</name>
    <name type="common">Tick</name>
    <dbReference type="NCBI Taxonomy" id="266040"/>
    <lineage>
        <taxon>Eukaryota</taxon>
        <taxon>Metazoa</taxon>
        <taxon>Ecdysozoa</taxon>
        <taxon>Arthropoda</taxon>
        <taxon>Chelicerata</taxon>
        <taxon>Arachnida</taxon>
        <taxon>Acari</taxon>
        <taxon>Parasitiformes</taxon>
        <taxon>Ixodida</taxon>
        <taxon>Ixodoidea</taxon>
        <taxon>Ixodidae</taxon>
        <taxon>Hyalomminae</taxon>
        <taxon>Hyalomma</taxon>
    </lineage>
</organism>
<dbReference type="Proteomes" id="UP000821845">
    <property type="component" value="Chromosome 2"/>
</dbReference>
<reference evidence="1" key="1">
    <citation type="submission" date="2020-05" db="EMBL/GenBank/DDBJ databases">
        <title>Large-scale comparative analyses of tick genomes elucidate their genetic diversity and vector capacities.</title>
        <authorList>
            <person name="Jia N."/>
            <person name="Wang J."/>
            <person name="Shi W."/>
            <person name="Du L."/>
            <person name="Sun Y."/>
            <person name="Zhan W."/>
            <person name="Jiang J."/>
            <person name="Wang Q."/>
            <person name="Zhang B."/>
            <person name="Ji P."/>
            <person name="Sakyi L.B."/>
            <person name="Cui X."/>
            <person name="Yuan T."/>
            <person name="Jiang B."/>
            <person name="Yang W."/>
            <person name="Lam T.T.-Y."/>
            <person name="Chang Q."/>
            <person name="Ding S."/>
            <person name="Wang X."/>
            <person name="Zhu J."/>
            <person name="Ruan X."/>
            <person name="Zhao L."/>
            <person name="Wei J."/>
            <person name="Que T."/>
            <person name="Du C."/>
            <person name="Cheng J."/>
            <person name="Dai P."/>
            <person name="Han X."/>
            <person name="Huang E."/>
            <person name="Gao Y."/>
            <person name="Liu J."/>
            <person name="Shao H."/>
            <person name="Ye R."/>
            <person name="Li L."/>
            <person name="Wei W."/>
            <person name="Wang X."/>
            <person name="Wang C."/>
            <person name="Yang T."/>
            <person name="Huo Q."/>
            <person name="Li W."/>
            <person name="Guo W."/>
            <person name="Chen H."/>
            <person name="Zhou L."/>
            <person name="Ni X."/>
            <person name="Tian J."/>
            <person name="Zhou Y."/>
            <person name="Sheng Y."/>
            <person name="Liu T."/>
            <person name="Pan Y."/>
            <person name="Xia L."/>
            <person name="Li J."/>
            <person name="Zhao F."/>
            <person name="Cao W."/>
        </authorList>
    </citation>
    <scope>NUCLEOTIDE SEQUENCE</scope>
    <source>
        <strain evidence="1">Hyas-2018</strain>
    </source>
</reference>
<keyword evidence="2" id="KW-1185">Reference proteome</keyword>
<proteinExistence type="predicted"/>
<name>A0ACB7SYD1_HYAAI</name>
<accession>A0ACB7SYD1</accession>
<sequence>MRERLVVVCEHNVHDYHIKEKLPWSAVFQKVEQLEESYTFSHVLVQDTNLEQIFIAFAEKQGEPAEV</sequence>
<evidence type="ECO:0000313" key="2">
    <source>
        <dbReference type="Proteomes" id="UP000821845"/>
    </source>
</evidence>
<evidence type="ECO:0000313" key="1">
    <source>
        <dbReference type="EMBL" id="KAH6939883.1"/>
    </source>
</evidence>
<gene>
    <name evidence="1" type="ORF">HPB50_021931</name>
</gene>